<reference evidence="2 3" key="1">
    <citation type="submission" date="2023-03" db="EMBL/GenBank/DDBJ databases">
        <title>YIM 152171 draft genome.</title>
        <authorList>
            <person name="Yang Z."/>
        </authorList>
    </citation>
    <scope>NUCLEOTIDE SEQUENCE [LARGE SCALE GENOMIC DNA]</scope>
    <source>
        <strain evidence="2 3">YIM 152171</strain>
    </source>
</reference>
<dbReference type="InterPro" id="IPR041519">
    <property type="entry name" value="HEPN_RiboL-PSP"/>
</dbReference>
<accession>A0AAP3UXL2</accession>
<dbReference type="AlphaFoldDB" id="A0AAP3UXL2"/>
<evidence type="ECO:0000313" key="2">
    <source>
        <dbReference type="EMBL" id="MDF1585247.1"/>
    </source>
</evidence>
<dbReference type="RefSeq" id="WP_327787661.1">
    <property type="nucleotide sequence ID" value="NZ_JARGEQ010000016.1"/>
</dbReference>
<comment type="caution">
    <text evidence="2">The sequence shown here is derived from an EMBL/GenBank/DDBJ whole genome shotgun (WGS) entry which is preliminary data.</text>
</comment>
<dbReference type="Proteomes" id="UP001301140">
    <property type="component" value="Unassembled WGS sequence"/>
</dbReference>
<organism evidence="2 3">
    <name type="scientific">Marinimicrococcus flavescens</name>
    <dbReference type="NCBI Taxonomy" id="3031815"/>
    <lineage>
        <taxon>Bacteria</taxon>
        <taxon>Pseudomonadati</taxon>
        <taxon>Pseudomonadota</taxon>
        <taxon>Alphaproteobacteria</taxon>
        <taxon>Geminicoccales</taxon>
        <taxon>Geminicoccaceae</taxon>
        <taxon>Marinimicrococcus</taxon>
    </lineage>
</organism>
<keyword evidence="3" id="KW-1185">Reference proteome</keyword>
<protein>
    <submittedName>
        <fullName evidence="2">HEPN domain-containing protein</fullName>
    </submittedName>
</protein>
<dbReference type="Pfam" id="PF18735">
    <property type="entry name" value="HEPN_RiboL-PSP"/>
    <property type="match status" value="1"/>
</dbReference>
<gene>
    <name evidence="2" type="ORF">PZ740_02480</name>
</gene>
<dbReference type="EMBL" id="JARGEQ010000016">
    <property type="protein sequence ID" value="MDF1585247.1"/>
    <property type="molecule type" value="Genomic_DNA"/>
</dbReference>
<evidence type="ECO:0000313" key="3">
    <source>
        <dbReference type="Proteomes" id="UP001301140"/>
    </source>
</evidence>
<feature type="domain" description="RiboL-PSP-HEPN" evidence="1">
    <location>
        <begin position="10"/>
        <end position="153"/>
    </location>
</feature>
<name>A0AAP3UXL2_9PROT</name>
<proteinExistence type="predicted"/>
<evidence type="ECO:0000259" key="1">
    <source>
        <dbReference type="Pfam" id="PF18735"/>
    </source>
</evidence>
<sequence length="155" mass="17679">MMQHQIDLRFHKLESFIQQSFAHDLSEEVQSYLSRFGAVLICGNVERSCEIIILHRLEKRAHPRVLNFVKSHFKRGMNLDCTAIEQLLARFDPGWQKNFKAFIDSNSAVEEGISSCYAVRNSVAHGGQMSVGKKRLRELFDLSKKLVDGIIEATA</sequence>